<sequence>MAQTWTIDGPRVIDVGDDGEHVARLEVSLVGGDLDVVTHGDSPTARVEVHAVEGAPLQVDWDGTRLRIVHLPVGSTLAELWGSRGAAGFFGFLGAKLSGIDKHRARLSISVPVECEVRIRTVSASALVSGVANSVSVGTVSGSMSLDDLRGAVDVNTVSGEVECRGIEGNLKVNAVSGGVTAQSSDLSSVRINTISGDVALDLTNPAAEIASTSVSGNVTVRAPYAGFDVSATSASGQVVAGGQSSSARAHRDRSKHLREGDGGMRIRATAVSGDVVLLKGTVAGREGSR</sequence>
<dbReference type="PANTHER" id="PTHR34094">
    <property type="match status" value="1"/>
</dbReference>
<name>A0A077LX70_9MICO</name>
<dbReference type="RefSeq" id="WP_048555249.1">
    <property type="nucleotide sequence ID" value="NZ_HF570958.1"/>
</dbReference>
<keyword evidence="4" id="KW-1185">Reference proteome</keyword>
<organism evidence="3 4">
    <name type="scientific">Nostocoides japonicum T1-X7</name>
    <dbReference type="NCBI Taxonomy" id="1194083"/>
    <lineage>
        <taxon>Bacteria</taxon>
        <taxon>Bacillati</taxon>
        <taxon>Actinomycetota</taxon>
        <taxon>Actinomycetes</taxon>
        <taxon>Micrococcales</taxon>
        <taxon>Intrasporangiaceae</taxon>
        <taxon>Nostocoides</taxon>
    </lineage>
</organism>
<dbReference type="EMBL" id="CAJB01000189">
    <property type="protein sequence ID" value="CCH78271.1"/>
    <property type="molecule type" value="Genomic_DNA"/>
</dbReference>
<feature type="region of interest" description="Disordered" evidence="1">
    <location>
        <begin position="239"/>
        <end position="264"/>
    </location>
</feature>
<evidence type="ECO:0000259" key="2">
    <source>
        <dbReference type="Pfam" id="PF13349"/>
    </source>
</evidence>
<dbReference type="Proteomes" id="UP000035721">
    <property type="component" value="Unassembled WGS sequence"/>
</dbReference>
<dbReference type="OrthoDB" id="3232569at2"/>
<feature type="domain" description="DUF4097" evidence="2">
    <location>
        <begin position="106"/>
        <end position="277"/>
    </location>
</feature>
<comment type="caution">
    <text evidence="3">The sequence shown here is derived from an EMBL/GenBank/DDBJ whole genome shotgun (WGS) entry which is preliminary data.</text>
</comment>
<dbReference type="Pfam" id="PF13349">
    <property type="entry name" value="DUF4097"/>
    <property type="match status" value="1"/>
</dbReference>
<accession>A0A077LX70</accession>
<feature type="compositionally biased region" description="Low complexity" evidence="1">
    <location>
        <begin position="239"/>
        <end position="248"/>
    </location>
</feature>
<gene>
    <name evidence="3" type="ORF">BN12_2690006</name>
</gene>
<dbReference type="STRING" id="1194083.BN12_2690006"/>
<evidence type="ECO:0000256" key="1">
    <source>
        <dbReference type="SAM" id="MobiDB-lite"/>
    </source>
</evidence>
<protein>
    <recommendedName>
        <fullName evidence="2">DUF4097 domain-containing protein</fullName>
    </recommendedName>
</protein>
<dbReference type="AlphaFoldDB" id="A0A077LX70"/>
<evidence type="ECO:0000313" key="3">
    <source>
        <dbReference type="EMBL" id="CCH78271.1"/>
    </source>
</evidence>
<reference evidence="3 4" key="1">
    <citation type="journal article" date="2013" name="ISME J.">
        <title>A metabolic model for members of the genus Tetrasphaera involved in enhanced biological phosphorus removal.</title>
        <authorList>
            <person name="Kristiansen R."/>
            <person name="Nguyen H.T.T."/>
            <person name="Saunders A.M."/>
            <person name="Nielsen J.L."/>
            <person name="Wimmer R."/>
            <person name="Le V.Q."/>
            <person name="McIlroy S.J."/>
            <person name="Petrovski S."/>
            <person name="Seviour R.J."/>
            <person name="Calteau A."/>
            <person name="Nielsen K.L."/>
            <person name="Nielsen P.H."/>
        </authorList>
    </citation>
    <scope>NUCLEOTIDE SEQUENCE [LARGE SCALE GENOMIC DNA]</scope>
    <source>
        <strain evidence="3 4">T1-X7</strain>
    </source>
</reference>
<proteinExistence type="predicted"/>
<dbReference type="InterPro" id="IPR025164">
    <property type="entry name" value="Toastrack_DUF4097"/>
</dbReference>
<evidence type="ECO:0000313" key="4">
    <source>
        <dbReference type="Proteomes" id="UP000035721"/>
    </source>
</evidence>
<dbReference type="PANTHER" id="PTHR34094:SF1">
    <property type="entry name" value="PROTEIN FAM185A"/>
    <property type="match status" value="1"/>
</dbReference>